<dbReference type="EMBL" id="KY684110">
    <property type="protein sequence ID" value="ARF12011.1"/>
    <property type="molecule type" value="Genomic_DNA"/>
</dbReference>
<protein>
    <submittedName>
        <fullName evidence="1">Uncharacterized protein</fullName>
    </submittedName>
</protein>
<gene>
    <name evidence="1" type="ORF">Klosneuvirus_3_146</name>
</gene>
<reference evidence="1" key="1">
    <citation type="journal article" date="2017" name="Science">
        <title>Giant viruses with an expanded complement of translation system components.</title>
        <authorList>
            <person name="Schulz F."/>
            <person name="Yutin N."/>
            <person name="Ivanova N.N."/>
            <person name="Ortega D.R."/>
            <person name="Lee T.K."/>
            <person name="Vierheilig J."/>
            <person name="Daims H."/>
            <person name="Horn M."/>
            <person name="Wagner M."/>
            <person name="Jensen G.J."/>
            <person name="Kyrpides N.C."/>
            <person name="Koonin E.V."/>
            <person name="Woyke T."/>
        </authorList>
    </citation>
    <scope>NUCLEOTIDE SEQUENCE</scope>
    <source>
        <strain evidence="1">KNV1</strain>
    </source>
</reference>
<sequence>MGNRPVKYKYEKLFDPRKFDIESSIKYYQFIEKNFPLGDIDMQIEKCSKYFFNLNRVDNLERYMHEGAYLLALIREIKKENKIKNNDETSQYYDKLYKEIYDTLVSIG</sequence>
<name>A0A1V0SK17_9VIRU</name>
<evidence type="ECO:0000313" key="1">
    <source>
        <dbReference type="EMBL" id="ARF12011.1"/>
    </source>
</evidence>
<organism evidence="1">
    <name type="scientific">Klosneuvirus KNV1</name>
    <dbReference type="NCBI Taxonomy" id="1977640"/>
    <lineage>
        <taxon>Viruses</taxon>
        <taxon>Varidnaviria</taxon>
        <taxon>Bamfordvirae</taxon>
        <taxon>Nucleocytoviricota</taxon>
        <taxon>Megaviricetes</taxon>
        <taxon>Imitervirales</taxon>
        <taxon>Mimiviridae</taxon>
        <taxon>Klosneuvirinae</taxon>
        <taxon>Klosneuvirus</taxon>
    </lineage>
</organism>
<accession>A0A1V0SK17</accession>
<proteinExistence type="predicted"/>